<evidence type="ECO:0000313" key="2">
    <source>
        <dbReference type="EMBL" id="KAF9580321.1"/>
    </source>
</evidence>
<accession>A0A9P6FSB7</accession>
<feature type="compositionally biased region" description="Low complexity" evidence="1">
    <location>
        <begin position="479"/>
        <end position="496"/>
    </location>
</feature>
<reference evidence="2" key="1">
    <citation type="journal article" date="2020" name="Fungal Divers.">
        <title>Resolving the Mortierellaceae phylogeny through synthesis of multi-gene phylogenetics and phylogenomics.</title>
        <authorList>
            <person name="Vandepol N."/>
            <person name="Liber J."/>
            <person name="Desiro A."/>
            <person name="Na H."/>
            <person name="Kennedy M."/>
            <person name="Barry K."/>
            <person name="Grigoriev I.V."/>
            <person name="Miller A.N."/>
            <person name="O'Donnell K."/>
            <person name="Stajich J.E."/>
            <person name="Bonito G."/>
        </authorList>
    </citation>
    <scope>NUCLEOTIDE SEQUENCE</scope>
    <source>
        <strain evidence="2">KOD1015</strain>
    </source>
</reference>
<proteinExistence type="predicted"/>
<dbReference type="Proteomes" id="UP000780801">
    <property type="component" value="Unassembled WGS sequence"/>
</dbReference>
<gene>
    <name evidence="2" type="ORF">BGW38_003074</name>
</gene>
<evidence type="ECO:0000313" key="3">
    <source>
        <dbReference type="Proteomes" id="UP000780801"/>
    </source>
</evidence>
<dbReference type="EMBL" id="JAABOA010002135">
    <property type="protein sequence ID" value="KAF9580321.1"/>
    <property type="molecule type" value="Genomic_DNA"/>
</dbReference>
<organism evidence="2 3">
    <name type="scientific">Lunasporangiospora selenospora</name>
    <dbReference type="NCBI Taxonomy" id="979761"/>
    <lineage>
        <taxon>Eukaryota</taxon>
        <taxon>Fungi</taxon>
        <taxon>Fungi incertae sedis</taxon>
        <taxon>Mucoromycota</taxon>
        <taxon>Mortierellomycotina</taxon>
        <taxon>Mortierellomycetes</taxon>
        <taxon>Mortierellales</taxon>
        <taxon>Mortierellaceae</taxon>
        <taxon>Lunasporangiospora</taxon>
    </lineage>
</organism>
<feature type="region of interest" description="Disordered" evidence="1">
    <location>
        <begin position="126"/>
        <end position="159"/>
    </location>
</feature>
<dbReference type="OrthoDB" id="2433939at2759"/>
<feature type="compositionally biased region" description="Low complexity" evidence="1">
    <location>
        <begin position="584"/>
        <end position="606"/>
    </location>
</feature>
<feature type="compositionally biased region" description="Acidic residues" evidence="1">
    <location>
        <begin position="691"/>
        <end position="702"/>
    </location>
</feature>
<feature type="region of interest" description="Disordered" evidence="1">
    <location>
        <begin position="691"/>
        <end position="712"/>
    </location>
</feature>
<feature type="region of interest" description="Disordered" evidence="1">
    <location>
        <begin position="569"/>
        <end position="619"/>
    </location>
</feature>
<feature type="region of interest" description="Disordered" evidence="1">
    <location>
        <begin position="426"/>
        <end position="525"/>
    </location>
</feature>
<feature type="compositionally biased region" description="Polar residues" evidence="1">
    <location>
        <begin position="426"/>
        <end position="439"/>
    </location>
</feature>
<protein>
    <submittedName>
        <fullName evidence="2">Uncharacterized protein</fullName>
    </submittedName>
</protein>
<comment type="caution">
    <text evidence="2">The sequence shown here is derived from an EMBL/GenBank/DDBJ whole genome shotgun (WGS) entry which is preliminary data.</text>
</comment>
<name>A0A9P6FSB7_9FUNG</name>
<dbReference type="AlphaFoldDB" id="A0A9P6FSB7"/>
<evidence type="ECO:0000256" key="1">
    <source>
        <dbReference type="SAM" id="MobiDB-lite"/>
    </source>
</evidence>
<keyword evidence="3" id="KW-1185">Reference proteome</keyword>
<sequence length="817" mass="88735">MTLAPSSPPSPSSSSVVPLLLPAASPFSLLSPPPSPPAGAVAAVTGNVEENNGSCCNNNAHCSSKDLAKEGTNRTLDAVLGSDATSIHHGDHSAMKAPSLCRLYVLKDVTAIQRLAAAARKQVGLQQQQMRPQQPCLEYDHSSGSGGSRAMDSPQLDPHRDLDPGLLLLQVTRFGTVDHAFSIAQFPADPTHIPSPPQTPVRVSHENDHGLNGWVHDFPLVEATVNTSVMSHVHPDDLRVLCRGMNAVCKEQSALFCVRWRKRVPSKSSKNKNALAMKNEEHLERDLASTTAVEMVEPPLKTIEFKGGLYEEWVDPTAQGNGAVGSISAIPDMIRHCTLSTSRRQQRRASAVFLAPEHEVDAQEERYTWTEELEEACPEGRADQMTACLMDQSARRRYNPRLENYRVAQCAQDSVEKKATVTCSESAAQETSQETQQSLKVPPPRQQTPGQQLKTRSKRMGAEEGLRMTPKWSNVSALTSLTSTSSTGKTTTTGGRSHAGRKKVEGGAKKSRVTHPTTDPCGNNGMAVATMTTATMTAATIRDPNARSLGELVRTSFMPTVLSFSSLSLPLSQSNPASTDTGASSSSNMSISSTSTTSLTIEQSTSLAMSTAQRHQHPHYQHHGPLTVFMTIALDAWKQWIQTVHAAAVTLPSAIVEHTMLIEELSGLDETCLGPQEAHGDINLHSMDVDVPETSDTADTDTDTLSGQSNSPRMDLIEISGTESSALAKQKNTLTGLHRAHKLLEQRYPSLERHLVRRFLFARDGWLGQRIRGRLEQRLDLVADQVVDWWEYLDSGARVASQSPLVQPEGATIAEQQ</sequence>